<keyword evidence="2" id="KW-1185">Reference proteome</keyword>
<evidence type="ECO:0000313" key="1">
    <source>
        <dbReference type="EMBL" id="MEQ2441592.1"/>
    </source>
</evidence>
<dbReference type="EMBL" id="JBBMFD010000030">
    <property type="protein sequence ID" value="MEQ2441592.1"/>
    <property type="molecule type" value="Genomic_DNA"/>
</dbReference>
<evidence type="ECO:0008006" key="3">
    <source>
        <dbReference type="Google" id="ProtNLM"/>
    </source>
</evidence>
<protein>
    <recommendedName>
        <fullName evidence="3">HK97 gp10 family phage protein</fullName>
    </recommendedName>
</protein>
<evidence type="ECO:0000313" key="2">
    <source>
        <dbReference type="Proteomes" id="UP001489509"/>
    </source>
</evidence>
<organism evidence="1 2">
    <name type="scientific">Solibaculum intestinale</name>
    <dbReference type="NCBI Taxonomy" id="3133165"/>
    <lineage>
        <taxon>Bacteria</taxon>
        <taxon>Bacillati</taxon>
        <taxon>Bacillota</taxon>
        <taxon>Clostridia</taxon>
        <taxon>Eubacteriales</taxon>
        <taxon>Oscillospiraceae</taxon>
        <taxon>Solibaculum</taxon>
    </lineage>
</organism>
<gene>
    <name evidence="1" type="ORF">WMO26_12205</name>
</gene>
<dbReference type="Proteomes" id="UP001489509">
    <property type="component" value="Unassembled WGS sequence"/>
</dbReference>
<dbReference type="Pfam" id="PF04883">
    <property type="entry name" value="HK97-gp10_like"/>
    <property type="match status" value="1"/>
</dbReference>
<reference evidence="1 2" key="1">
    <citation type="submission" date="2024-03" db="EMBL/GenBank/DDBJ databases">
        <title>Human intestinal bacterial collection.</title>
        <authorList>
            <person name="Pauvert C."/>
            <person name="Hitch T.C.A."/>
            <person name="Clavel T."/>
        </authorList>
    </citation>
    <scope>NUCLEOTIDE SEQUENCE [LARGE SCALE GENOMIC DNA]</scope>
    <source>
        <strain evidence="1 2">CLA-JM-H44</strain>
    </source>
</reference>
<sequence length="128" mass="14529">MDIAGISAEISAALRGYSSRVRDRTKRNVDAVSEELVENLKRDSPVGSRAKKKYRDGWAKKEAFENANVKRVTVYNKTNGYLTSFLENGHKIARRGGRTRAQPHIRTNELKAIKDLERRTEQAVKNEA</sequence>
<proteinExistence type="predicted"/>
<accession>A0ABV1E2R1</accession>
<name>A0ABV1E2R1_9FIRM</name>
<dbReference type="RefSeq" id="WP_349220770.1">
    <property type="nucleotide sequence ID" value="NZ_JBBMFD010000030.1"/>
</dbReference>
<dbReference type="InterPro" id="IPR010064">
    <property type="entry name" value="HK97-gp10_tail"/>
</dbReference>
<comment type="caution">
    <text evidence="1">The sequence shown here is derived from an EMBL/GenBank/DDBJ whole genome shotgun (WGS) entry which is preliminary data.</text>
</comment>